<dbReference type="InterPro" id="IPR013216">
    <property type="entry name" value="Methyltransf_11"/>
</dbReference>
<dbReference type="AlphaFoldDB" id="C9PME9"/>
<evidence type="ECO:0000313" key="11">
    <source>
        <dbReference type="Proteomes" id="UP000005519"/>
    </source>
</evidence>
<dbReference type="PANTHER" id="PTHR13090:SF1">
    <property type="entry name" value="ARGININE-HYDROXYLASE NDUFAF5, MITOCHONDRIAL"/>
    <property type="match status" value="1"/>
</dbReference>
<sequence length="256" mass="29675">MLAVTMQHIDKRLIKRRFSSAVLDYDQQATAQQMIHQRLISLLAQIQHRHFADVLEIGCGTGGLTKLLMQYLQAEYWELNDLCDMQAHLQEYLPKPFQFHCGDAETLSFEKKYDLIASASVVQWFADKAGFIERSTLWLKKHGFLLFSTFTSNNLKQIKTLTGVGLNYPTIDDWKGWLSPKFEILTLEQSEIVLYFEDPLAVLKHLKQTGVTATQQQGWTKGQLQVFCQQYQQNYTNSQQKIELTYSPLYILARLK</sequence>
<keyword evidence="7 8" id="KW-0093">Biotin biosynthesis</keyword>
<dbReference type="Proteomes" id="UP000005519">
    <property type="component" value="Unassembled WGS sequence"/>
</dbReference>
<comment type="caution">
    <text evidence="10">The sequence shown here is derived from an EMBL/GenBank/DDBJ whole genome shotgun (WGS) entry which is preliminary data.</text>
</comment>
<keyword evidence="6 8" id="KW-0949">S-adenosyl-L-methionine</keyword>
<dbReference type="GO" id="GO:0008757">
    <property type="term" value="F:S-adenosylmethionine-dependent methyltransferase activity"/>
    <property type="evidence" value="ECO:0007669"/>
    <property type="project" value="InterPro"/>
</dbReference>
<feature type="domain" description="Methyltransferase type 11" evidence="9">
    <location>
        <begin position="55"/>
        <end position="147"/>
    </location>
</feature>
<dbReference type="InterPro" id="IPR050602">
    <property type="entry name" value="Malonyl-ACP_OMT"/>
</dbReference>
<dbReference type="UniPathway" id="UPA00078"/>
<evidence type="ECO:0000256" key="1">
    <source>
        <dbReference type="ARBA" id="ARBA00000852"/>
    </source>
</evidence>
<keyword evidence="5 8" id="KW-0808">Transferase</keyword>
<proteinExistence type="inferred from homology"/>
<gene>
    <name evidence="8 10" type="primary">bioC</name>
    <name evidence="10" type="ORF">HMPREF0621_0173</name>
</gene>
<dbReference type="GO" id="GO:0009102">
    <property type="term" value="P:biotin biosynthetic process"/>
    <property type="evidence" value="ECO:0007669"/>
    <property type="project" value="UniProtKB-UniRule"/>
</dbReference>
<dbReference type="SUPFAM" id="SSF53335">
    <property type="entry name" value="S-adenosyl-L-methionine-dependent methyltransferases"/>
    <property type="match status" value="1"/>
</dbReference>
<dbReference type="EC" id="2.1.1.197" evidence="3 8"/>
<dbReference type="STRING" id="667128.HMPREF0621_0173"/>
<comment type="function">
    <text evidence="8">Converts the free carboxyl group of a malonyl-thioester to its methyl ester by transfer of a methyl group from S-adenosyl-L-methionine (SAM). It allows to synthesize pimeloyl-ACP via the fatty acid synthetic pathway.</text>
</comment>
<dbReference type="EMBL" id="ACZR01000001">
    <property type="protein sequence ID" value="EEX51369.1"/>
    <property type="molecule type" value="Genomic_DNA"/>
</dbReference>
<reference evidence="10 11" key="1">
    <citation type="submission" date="2009-10" db="EMBL/GenBank/DDBJ databases">
        <authorList>
            <person name="Muzny D."/>
            <person name="Qin X."/>
            <person name="Deng J."/>
            <person name="Jiang H."/>
            <person name="Liu Y."/>
            <person name="Qu J."/>
            <person name="Song X.-Z."/>
            <person name="Zhang L."/>
            <person name="Thornton R."/>
            <person name="Coyle M."/>
            <person name="Francisco L."/>
            <person name="Jackson L."/>
            <person name="Javaid M."/>
            <person name="Korchina V."/>
            <person name="Kovar C."/>
            <person name="Mata R."/>
            <person name="Mathew T."/>
            <person name="Ngo R."/>
            <person name="Nguyen L."/>
            <person name="Nguyen N."/>
            <person name="Okwuonu G."/>
            <person name="Ongeri F."/>
            <person name="Pham C."/>
            <person name="Simmons D."/>
            <person name="Wilczek-Boney K."/>
            <person name="Hale W."/>
            <person name="Jakkamsetti A."/>
            <person name="Pham P."/>
            <person name="Ruth R."/>
            <person name="San Lucas F."/>
            <person name="Warren J."/>
            <person name="Zhang J."/>
            <person name="Zhao Z."/>
            <person name="Zhou C."/>
            <person name="Zhu D."/>
            <person name="Lee S."/>
            <person name="Bess C."/>
            <person name="Blankenburg K."/>
            <person name="Forbes L."/>
            <person name="Fu Q."/>
            <person name="Gubbala S."/>
            <person name="Hirani K."/>
            <person name="Jayaseelan J.C."/>
            <person name="Lara F."/>
            <person name="Munidasa M."/>
            <person name="Palculict T."/>
            <person name="Patil S."/>
            <person name="Pu L.-L."/>
            <person name="Saada N."/>
            <person name="Tang L."/>
            <person name="Weissenberger G."/>
            <person name="Zhu Y."/>
            <person name="Hemphill L."/>
            <person name="Shang Y."/>
            <person name="Youmans B."/>
            <person name="Ayvaz T."/>
            <person name="Ross M."/>
            <person name="Santibanez J."/>
            <person name="Aqrawi P."/>
            <person name="Gross S."/>
            <person name="Joshi V."/>
            <person name="Fowler G."/>
            <person name="Nazareth L."/>
            <person name="Reid J."/>
            <person name="Worley K."/>
            <person name="Petrosino J."/>
            <person name="Highlander S."/>
            <person name="Gibbs R."/>
        </authorList>
    </citation>
    <scope>NUCLEOTIDE SEQUENCE [LARGE SCALE GENOMIC DNA]</scope>
    <source>
        <strain evidence="10 11">ATCC 43325</strain>
    </source>
</reference>
<evidence type="ECO:0000256" key="5">
    <source>
        <dbReference type="ARBA" id="ARBA00022679"/>
    </source>
</evidence>
<comment type="pathway">
    <text evidence="2 8">Cofactor biosynthesis; biotin biosynthesis.</text>
</comment>
<dbReference type="Gene3D" id="3.40.50.150">
    <property type="entry name" value="Vaccinia Virus protein VP39"/>
    <property type="match status" value="1"/>
</dbReference>
<dbReference type="Pfam" id="PF08241">
    <property type="entry name" value="Methyltransf_11"/>
    <property type="match status" value="1"/>
</dbReference>
<comment type="catalytic activity">
    <reaction evidence="1 8">
        <text>malonyl-[ACP] + S-adenosyl-L-methionine = malonyl-[ACP] methyl ester + S-adenosyl-L-homocysteine</text>
        <dbReference type="Rhea" id="RHEA:17105"/>
        <dbReference type="Rhea" id="RHEA-COMP:9623"/>
        <dbReference type="Rhea" id="RHEA-COMP:9954"/>
        <dbReference type="ChEBI" id="CHEBI:57856"/>
        <dbReference type="ChEBI" id="CHEBI:59789"/>
        <dbReference type="ChEBI" id="CHEBI:78449"/>
        <dbReference type="ChEBI" id="CHEBI:78845"/>
        <dbReference type="EC" id="2.1.1.197"/>
    </reaction>
</comment>
<keyword evidence="11" id="KW-1185">Reference proteome</keyword>
<dbReference type="GO" id="GO:0032259">
    <property type="term" value="P:methylation"/>
    <property type="evidence" value="ECO:0007669"/>
    <property type="project" value="UniProtKB-KW"/>
</dbReference>
<dbReference type="PANTHER" id="PTHR13090">
    <property type="entry name" value="ARGININE-HYDROXYLASE NDUFAF5, MITOCHONDRIAL"/>
    <property type="match status" value="1"/>
</dbReference>
<evidence type="ECO:0000256" key="7">
    <source>
        <dbReference type="ARBA" id="ARBA00022756"/>
    </source>
</evidence>
<organism evidence="10 11">
    <name type="scientific">Pasteurella dagmatis ATCC 43325</name>
    <dbReference type="NCBI Taxonomy" id="667128"/>
    <lineage>
        <taxon>Bacteria</taxon>
        <taxon>Pseudomonadati</taxon>
        <taxon>Pseudomonadota</taxon>
        <taxon>Gammaproteobacteria</taxon>
        <taxon>Pasteurellales</taxon>
        <taxon>Pasteurellaceae</taxon>
        <taxon>Pasteurella</taxon>
    </lineage>
</organism>
<dbReference type="InterPro" id="IPR029063">
    <property type="entry name" value="SAM-dependent_MTases_sf"/>
</dbReference>
<dbReference type="HAMAP" id="MF_00835">
    <property type="entry name" value="BioC"/>
    <property type="match status" value="1"/>
</dbReference>
<dbReference type="GO" id="GO:0010340">
    <property type="term" value="F:carboxyl-O-methyltransferase activity"/>
    <property type="evidence" value="ECO:0007669"/>
    <property type="project" value="UniProtKB-UniRule"/>
</dbReference>
<evidence type="ECO:0000256" key="3">
    <source>
        <dbReference type="ARBA" id="ARBA00012327"/>
    </source>
</evidence>
<dbReference type="CDD" id="cd02440">
    <property type="entry name" value="AdoMet_MTases"/>
    <property type="match status" value="1"/>
</dbReference>
<dbReference type="GO" id="GO:0102130">
    <property type="term" value="F:malonyl-CoA methyltransferase activity"/>
    <property type="evidence" value="ECO:0007669"/>
    <property type="project" value="UniProtKB-EC"/>
</dbReference>
<evidence type="ECO:0000256" key="2">
    <source>
        <dbReference type="ARBA" id="ARBA00004746"/>
    </source>
</evidence>
<evidence type="ECO:0000256" key="6">
    <source>
        <dbReference type="ARBA" id="ARBA00022691"/>
    </source>
</evidence>
<evidence type="ECO:0000256" key="8">
    <source>
        <dbReference type="HAMAP-Rule" id="MF_00835"/>
    </source>
</evidence>
<evidence type="ECO:0000256" key="4">
    <source>
        <dbReference type="ARBA" id="ARBA00022603"/>
    </source>
</evidence>
<accession>C9PME9</accession>
<dbReference type="HOGENOM" id="CLU_046586_1_0_6"/>
<comment type="similarity">
    <text evidence="8">Belongs to the methyltransferase superfamily.</text>
</comment>
<dbReference type="NCBIfam" id="TIGR02072">
    <property type="entry name" value="BioC"/>
    <property type="match status" value="1"/>
</dbReference>
<keyword evidence="4 8" id="KW-0489">Methyltransferase</keyword>
<evidence type="ECO:0000313" key="10">
    <source>
        <dbReference type="EMBL" id="EEX51369.1"/>
    </source>
</evidence>
<name>C9PME9_9PAST</name>
<dbReference type="InterPro" id="IPR011814">
    <property type="entry name" value="BioC"/>
</dbReference>
<protein>
    <recommendedName>
        <fullName evidence="3 8">Malonyl-[acyl-carrier protein] O-methyltransferase</fullName>
        <shortName evidence="8">Malonyl-ACP O-methyltransferase</shortName>
        <ecNumber evidence="3 8">2.1.1.197</ecNumber>
    </recommendedName>
    <alternativeName>
        <fullName evidence="8">Biotin synthesis protein BioC</fullName>
    </alternativeName>
</protein>
<evidence type="ECO:0000259" key="9">
    <source>
        <dbReference type="Pfam" id="PF08241"/>
    </source>
</evidence>